<keyword evidence="10" id="KW-1133">Transmembrane helix</keyword>
<dbReference type="PROSITE" id="PS50109">
    <property type="entry name" value="HIS_KIN"/>
    <property type="match status" value="1"/>
</dbReference>
<keyword evidence="4" id="KW-0597">Phosphoprotein</keyword>
<dbReference type="PRINTS" id="PR00344">
    <property type="entry name" value="BCTRLSENSOR"/>
</dbReference>
<gene>
    <name evidence="12" type="ORF">DPM12_11785</name>
</gene>
<evidence type="ECO:0000259" key="11">
    <source>
        <dbReference type="PROSITE" id="PS50109"/>
    </source>
</evidence>
<dbReference type="FunFam" id="1.10.287.130:FF:000001">
    <property type="entry name" value="Two-component sensor histidine kinase"/>
    <property type="match status" value="1"/>
</dbReference>
<accession>A0A329QNZ8</accession>
<feature type="domain" description="Histidine kinase" evidence="11">
    <location>
        <begin position="190"/>
        <end position="406"/>
    </location>
</feature>
<evidence type="ECO:0000256" key="10">
    <source>
        <dbReference type="SAM" id="Phobius"/>
    </source>
</evidence>
<dbReference type="EMBL" id="QMIG01000010">
    <property type="protein sequence ID" value="RAW14094.1"/>
    <property type="molecule type" value="Genomic_DNA"/>
</dbReference>
<comment type="caution">
    <text evidence="12">The sequence shown here is derived from an EMBL/GenBank/DDBJ whole genome shotgun (WGS) entry which is preliminary data.</text>
</comment>
<evidence type="ECO:0000256" key="4">
    <source>
        <dbReference type="ARBA" id="ARBA00022553"/>
    </source>
</evidence>
<dbReference type="InterPro" id="IPR003661">
    <property type="entry name" value="HisK_dim/P_dom"/>
</dbReference>
<evidence type="ECO:0000313" key="13">
    <source>
        <dbReference type="Proteomes" id="UP000250462"/>
    </source>
</evidence>
<feature type="coiled-coil region" evidence="8">
    <location>
        <begin position="156"/>
        <end position="183"/>
    </location>
</feature>
<evidence type="ECO:0000256" key="6">
    <source>
        <dbReference type="ARBA" id="ARBA00022777"/>
    </source>
</evidence>
<evidence type="ECO:0000256" key="5">
    <source>
        <dbReference type="ARBA" id="ARBA00022679"/>
    </source>
</evidence>
<protein>
    <recommendedName>
        <fullName evidence="3">histidine kinase</fullName>
        <ecNumber evidence="3">2.7.13.3</ecNumber>
    </recommendedName>
</protein>
<dbReference type="PANTHER" id="PTHR43547">
    <property type="entry name" value="TWO-COMPONENT HISTIDINE KINASE"/>
    <property type="match status" value="1"/>
</dbReference>
<keyword evidence="10" id="KW-0472">Membrane</keyword>
<dbReference type="GO" id="GO:0005886">
    <property type="term" value="C:plasma membrane"/>
    <property type="evidence" value="ECO:0007669"/>
    <property type="project" value="UniProtKB-SubCell"/>
</dbReference>
<dbReference type="CDD" id="cd00075">
    <property type="entry name" value="HATPase"/>
    <property type="match status" value="1"/>
</dbReference>
<dbReference type="RefSeq" id="WP_112258516.1">
    <property type="nucleotide sequence ID" value="NZ_QMIG01000010.1"/>
</dbReference>
<evidence type="ECO:0000256" key="2">
    <source>
        <dbReference type="ARBA" id="ARBA00004236"/>
    </source>
</evidence>
<dbReference type="AlphaFoldDB" id="A0A329QNZ8"/>
<keyword evidence="7" id="KW-0902">Two-component regulatory system</keyword>
<feature type="region of interest" description="Disordered" evidence="9">
    <location>
        <begin position="407"/>
        <end position="427"/>
    </location>
</feature>
<dbReference type="InterPro" id="IPR036097">
    <property type="entry name" value="HisK_dim/P_sf"/>
</dbReference>
<evidence type="ECO:0000256" key="8">
    <source>
        <dbReference type="SAM" id="Coils"/>
    </source>
</evidence>
<evidence type="ECO:0000256" key="3">
    <source>
        <dbReference type="ARBA" id="ARBA00012438"/>
    </source>
</evidence>
<dbReference type="SUPFAM" id="SSF47384">
    <property type="entry name" value="Homodimeric domain of signal transducing histidine kinase"/>
    <property type="match status" value="1"/>
</dbReference>
<keyword evidence="10" id="KW-0812">Transmembrane</keyword>
<dbReference type="InterPro" id="IPR036890">
    <property type="entry name" value="HATPase_C_sf"/>
</dbReference>
<dbReference type="Pfam" id="PF00512">
    <property type="entry name" value="HisKA"/>
    <property type="match status" value="1"/>
</dbReference>
<dbReference type="CDD" id="cd00082">
    <property type="entry name" value="HisKA"/>
    <property type="match status" value="1"/>
</dbReference>
<reference evidence="12 13" key="1">
    <citation type="submission" date="2018-06" db="EMBL/GenBank/DDBJ databases">
        <title>Phytoactinopolyspora halophila sp. nov., a novel halophilic actinomycete isolated from a saline soil in China.</title>
        <authorList>
            <person name="Tang S.-K."/>
        </authorList>
    </citation>
    <scope>NUCLEOTIDE SEQUENCE [LARGE SCALE GENOMIC DNA]</scope>
    <source>
        <strain evidence="12 13">YIM 96934</strain>
    </source>
</reference>
<dbReference type="SMART" id="SM00388">
    <property type="entry name" value="HisKA"/>
    <property type="match status" value="1"/>
</dbReference>
<evidence type="ECO:0000256" key="7">
    <source>
        <dbReference type="ARBA" id="ARBA00023012"/>
    </source>
</evidence>
<dbReference type="EC" id="2.7.13.3" evidence="3"/>
<feature type="transmembrane region" description="Helical" evidence="10">
    <location>
        <begin position="67"/>
        <end position="91"/>
    </location>
</feature>
<dbReference type="InterPro" id="IPR005467">
    <property type="entry name" value="His_kinase_dom"/>
</dbReference>
<proteinExistence type="predicted"/>
<dbReference type="Gene3D" id="1.10.287.130">
    <property type="match status" value="1"/>
</dbReference>
<evidence type="ECO:0000313" key="12">
    <source>
        <dbReference type="EMBL" id="RAW14094.1"/>
    </source>
</evidence>
<keyword evidence="13" id="KW-1185">Reference proteome</keyword>
<dbReference type="SMART" id="SM00387">
    <property type="entry name" value="HATPase_c"/>
    <property type="match status" value="1"/>
</dbReference>
<dbReference type="OrthoDB" id="9806130at2"/>
<feature type="compositionally biased region" description="Basic and acidic residues" evidence="9">
    <location>
        <begin position="407"/>
        <end position="419"/>
    </location>
</feature>
<comment type="catalytic activity">
    <reaction evidence="1">
        <text>ATP + protein L-histidine = ADP + protein N-phospho-L-histidine.</text>
        <dbReference type="EC" id="2.7.13.3"/>
    </reaction>
</comment>
<dbReference type="Gene3D" id="3.30.565.10">
    <property type="entry name" value="Histidine kinase-like ATPase, C-terminal domain"/>
    <property type="match status" value="1"/>
</dbReference>
<dbReference type="Proteomes" id="UP000250462">
    <property type="component" value="Unassembled WGS sequence"/>
</dbReference>
<dbReference type="SUPFAM" id="SSF55874">
    <property type="entry name" value="ATPase domain of HSP90 chaperone/DNA topoisomerase II/histidine kinase"/>
    <property type="match status" value="1"/>
</dbReference>
<evidence type="ECO:0000256" key="1">
    <source>
        <dbReference type="ARBA" id="ARBA00000085"/>
    </source>
</evidence>
<name>A0A329QNZ8_9ACTN</name>
<keyword evidence="8" id="KW-0175">Coiled coil</keyword>
<keyword evidence="5" id="KW-0808">Transferase</keyword>
<dbReference type="GO" id="GO:0000155">
    <property type="term" value="F:phosphorelay sensor kinase activity"/>
    <property type="evidence" value="ECO:0007669"/>
    <property type="project" value="InterPro"/>
</dbReference>
<dbReference type="InterPro" id="IPR003594">
    <property type="entry name" value="HATPase_dom"/>
</dbReference>
<dbReference type="PANTHER" id="PTHR43547:SF2">
    <property type="entry name" value="HYBRID SIGNAL TRANSDUCTION HISTIDINE KINASE C"/>
    <property type="match status" value="1"/>
</dbReference>
<keyword evidence="6 12" id="KW-0418">Kinase</keyword>
<comment type="subcellular location">
    <subcellularLocation>
        <location evidence="2">Cell membrane</location>
    </subcellularLocation>
</comment>
<dbReference type="Pfam" id="PF02518">
    <property type="entry name" value="HATPase_c"/>
    <property type="match status" value="1"/>
</dbReference>
<dbReference type="InterPro" id="IPR004358">
    <property type="entry name" value="Sig_transdc_His_kin-like_C"/>
</dbReference>
<organism evidence="12 13">
    <name type="scientific">Phytoactinopolyspora halophila</name>
    <dbReference type="NCBI Taxonomy" id="1981511"/>
    <lineage>
        <taxon>Bacteria</taxon>
        <taxon>Bacillati</taxon>
        <taxon>Actinomycetota</taxon>
        <taxon>Actinomycetes</taxon>
        <taxon>Jiangellales</taxon>
        <taxon>Jiangellaceae</taxon>
        <taxon>Phytoactinopolyspora</taxon>
    </lineage>
</organism>
<feature type="transmembrane region" description="Helical" evidence="10">
    <location>
        <begin position="35"/>
        <end position="55"/>
    </location>
</feature>
<evidence type="ECO:0000256" key="9">
    <source>
        <dbReference type="SAM" id="MobiDB-lite"/>
    </source>
</evidence>
<sequence>MIKRPLTTLAILASALVVAGTIAVASGVPVDEILVLLGVTLLASLIASVFGGMALRIFRGRPVRVQMLVVALSAVLVAVTGVVAAALAMFISRHDLMALVIVLVVSTGVAVGSALQLGDDIDTGTREVGDLARTMVGDGGAVAMERPATMTGPGELVKLATELAAVSDRLEESQQRERALEASRRELIAWVSHDLRAPLATIRAMAEALDDDVVDDHETIVTYQRQIRSDAERLTELVEDLFELSRINSGAVHLGAEKAGLADVVADAVAGTTSSAEIAGVELVERIGELPPIEVSAREFSRALENVLDNALRHTPGGGSVVVEAGTVGGAAVVCVSDECGGIPEDDLPRVFDVAFRGDDARRRDARGGGLGLAITRGLVEAHAGSVSVANQARGCRFTIRVPDDATQAREATETERAGVPDGDPAW</sequence>